<name>A0AAV3IET0_HELPX</name>
<feature type="transmembrane region" description="Helical" evidence="1">
    <location>
        <begin position="12"/>
        <end position="31"/>
    </location>
</feature>
<accession>A0AAV3IET0</accession>
<protein>
    <submittedName>
        <fullName evidence="2">Uncharacterized protein</fullName>
    </submittedName>
</protein>
<keyword evidence="1" id="KW-0812">Transmembrane</keyword>
<sequence length="42" mass="5256">MKRLEKIRKGKKISWGCLYYYNFIVLFYLSFGMHQNAQNYRF</sequence>
<dbReference type="Proteomes" id="UP000012012">
    <property type="component" value="Unassembled WGS sequence"/>
</dbReference>
<reference evidence="2 3" key="1">
    <citation type="submission" date="2012-11" db="EMBL/GenBank/DDBJ databases">
        <authorList>
            <person name="Weinstock G."/>
            <person name="Sodergren E."/>
            <person name="Lobos E.A."/>
            <person name="Fulton L."/>
            <person name="Fulton R."/>
            <person name="Courtney L."/>
            <person name="Fronick C."/>
            <person name="O'Laughlin M."/>
            <person name="Godfrey J."/>
            <person name="Wilson R.M."/>
            <person name="Miner T."/>
            <person name="Farmer C."/>
            <person name="Delehaunty K."/>
            <person name="Cordes M."/>
            <person name="Minx P."/>
            <person name="Tomlinson C."/>
            <person name="Chen J."/>
            <person name="Wollam A."/>
            <person name="Pepin K.H."/>
            <person name="Bhonagiri V."/>
            <person name="Zhang X."/>
            <person name="Suruliraj S."/>
            <person name="Antonio M."/>
            <person name="Secka O."/>
            <person name="Thomas J."/>
            <person name="Warren W."/>
            <person name="Mitreva M."/>
            <person name="Mardis E.R."/>
            <person name="Wilson R.K."/>
        </authorList>
    </citation>
    <scope>NUCLEOTIDE SEQUENCE [LARGE SCALE GENOMIC DNA]</scope>
    <source>
        <strain evidence="2 3">GAM120Ai</strain>
    </source>
</reference>
<organism evidence="2 3">
    <name type="scientific">Helicobacter pylori GAM120Ai</name>
    <dbReference type="NCBI Taxonomy" id="1159029"/>
    <lineage>
        <taxon>Bacteria</taxon>
        <taxon>Pseudomonadati</taxon>
        <taxon>Campylobacterota</taxon>
        <taxon>Epsilonproteobacteria</taxon>
        <taxon>Campylobacterales</taxon>
        <taxon>Helicobacteraceae</taxon>
        <taxon>Helicobacter</taxon>
    </lineage>
</organism>
<evidence type="ECO:0000313" key="2">
    <source>
        <dbReference type="EMBL" id="EMG95173.1"/>
    </source>
</evidence>
<keyword evidence="1" id="KW-0472">Membrane</keyword>
<dbReference type="EMBL" id="APDF01000042">
    <property type="protein sequence ID" value="EMG95173.1"/>
    <property type="molecule type" value="Genomic_DNA"/>
</dbReference>
<evidence type="ECO:0000313" key="3">
    <source>
        <dbReference type="Proteomes" id="UP000012012"/>
    </source>
</evidence>
<comment type="caution">
    <text evidence="2">The sequence shown here is derived from an EMBL/GenBank/DDBJ whole genome shotgun (WGS) entry which is preliminary data.</text>
</comment>
<evidence type="ECO:0000256" key="1">
    <source>
        <dbReference type="SAM" id="Phobius"/>
    </source>
</evidence>
<gene>
    <name evidence="2" type="ORF">HMPREF1401_00985</name>
</gene>
<keyword evidence="1" id="KW-1133">Transmembrane helix</keyword>
<dbReference type="AlphaFoldDB" id="A0AAV3IET0"/>
<proteinExistence type="predicted"/>